<organism evidence="7 8">
    <name type="scientific">Pseudomonas brassicacearum</name>
    <dbReference type="NCBI Taxonomy" id="930166"/>
    <lineage>
        <taxon>Bacteria</taxon>
        <taxon>Pseudomonadati</taxon>
        <taxon>Pseudomonadota</taxon>
        <taxon>Gammaproteobacteria</taxon>
        <taxon>Pseudomonadales</taxon>
        <taxon>Pseudomonadaceae</taxon>
        <taxon>Pseudomonas</taxon>
    </lineage>
</organism>
<evidence type="ECO:0000256" key="4">
    <source>
        <dbReference type="ARBA" id="ARBA00038858"/>
    </source>
</evidence>
<dbReference type="InterPro" id="IPR029767">
    <property type="entry name" value="WecB-like"/>
</dbReference>
<dbReference type="PANTHER" id="PTHR43174:SF2">
    <property type="entry name" value="UDP-N-ACETYLGLUCOSAMINE 2-EPIMERASE"/>
    <property type="match status" value="1"/>
</dbReference>
<evidence type="ECO:0000256" key="1">
    <source>
        <dbReference type="ARBA" id="ARBA00023235"/>
    </source>
</evidence>
<dbReference type="Proteomes" id="UP001252613">
    <property type="component" value="Unassembled WGS sequence"/>
</dbReference>
<evidence type="ECO:0000259" key="6">
    <source>
        <dbReference type="Pfam" id="PF02350"/>
    </source>
</evidence>
<feature type="domain" description="UDP-N-acetylglucosamine 2-epimerase" evidence="6">
    <location>
        <begin position="45"/>
        <end position="391"/>
    </location>
</feature>
<dbReference type="InterPro" id="IPR003331">
    <property type="entry name" value="UDP_GlcNAc_Epimerase_2_dom"/>
</dbReference>
<comment type="caution">
    <text evidence="7">The sequence shown here is derived from an EMBL/GenBank/DDBJ whole genome shotgun (WGS) entry which is preliminary data.</text>
</comment>
<evidence type="ECO:0000256" key="5">
    <source>
        <dbReference type="RuleBase" id="RU003513"/>
    </source>
</evidence>
<gene>
    <name evidence="7" type="ORF">J2W43_005815</name>
</gene>
<name>A0AAW8MJD2_9PSED</name>
<proteinExistence type="inferred from homology"/>
<dbReference type="EMBL" id="JAVDVC010000019">
    <property type="protein sequence ID" value="MDR6961800.1"/>
    <property type="molecule type" value="Genomic_DNA"/>
</dbReference>
<dbReference type="GO" id="GO:0008761">
    <property type="term" value="F:UDP-N-acetylglucosamine 2-epimerase activity"/>
    <property type="evidence" value="ECO:0007669"/>
    <property type="project" value="UniProtKB-EC"/>
</dbReference>
<comment type="similarity">
    <text evidence="3 5">Belongs to the UDP-N-acetylglucosamine 2-epimerase family.</text>
</comment>
<evidence type="ECO:0000313" key="7">
    <source>
        <dbReference type="EMBL" id="MDR6961800.1"/>
    </source>
</evidence>
<dbReference type="SUPFAM" id="SSF53756">
    <property type="entry name" value="UDP-Glycosyltransferase/glycogen phosphorylase"/>
    <property type="match status" value="1"/>
</dbReference>
<accession>A0AAW8MJD2</accession>
<dbReference type="EC" id="5.1.3.14" evidence="4"/>
<dbReference type="NCBIfam" id="TIGR00236">
    <property type="entry name" value="wecB"/>
    <property type="match status" value="1"/>
</dbReference>
<reference evidence="7" key="1">
    <citation type="submission" date="2023-07" db="EMBL/GenBank/DDBJ databases">
        <title>Sorghum-associated microbial communities from plants grown in Nebraska, USA.</title>
        <authorList>
            <person name="Schachtman D."/>
        </authorList>
    </citation>
    <scope>NUCLEOTIDE SEQUENCE</scope>
    <source>
        <strain evidence="7">3432</strain>
    </source>
</reference>
<dbReference type="PANTHER" id="PTHR43174">
    <property type="entry name" value="UDP-N-ACETYLGLUCOSAMINE 2-EPIMERASE"/>
    <property type="match status" value="1"/>
</dbReference>
<dbReference type="Pfam" id="PF02350">
    <property type="entry name" value="Epimerase_2"/>
    <property type="match status" value="1"/>
</dbReference>
<dbReference type="AlphaFoldDB" id="A0AAW8MJD2"/>
<evidence type="ECO:0000313" key="8">
    <source>
        <dbReference type="Proteomes" id="UP001252613"/>
    </source>
</evidence>
<protein>
    <recommendedName>
        <fullName evidence="4">UDP-N-acetylglucosamine 2-epimerase (non-hydrolyzing)</fullName>
        <ecNumber evidence="4">5.1.3.14</ecNumber>
    </recommendedName>
</protein>
<dbReference type="Gene3D" id="3.40.50.2000">
    <property type="entry name" value="Glycogen Phosphorylase B"/>
    <property type="match status" value="2"/>
</dbReference>
<evidence type="ECO:0000256" key="3">
    <source>
        <dbReference type="ARBA" id="ARBA00038209"/>
    </source>
</evidence>
<comment type="catalytic activity">
    <reaction evidence="2">
        <text>UDP-N-acetyl-alpha-D-glucosamine = UDP-N-acetyl-alpha-D-mannosamine</text>
        <dbReference type="Rhea" id="RHEA:17213"/>
        <dbReference type="ChEBI" id="CHEBI:57705"/>
        <dbReference type="ChEBI" id="CHEBI:68623"/>
        <dbReference type="EC" id="5.1.3.14"/>
    </reaction>
</comment>
<evidence type="ECO:0000256" key="2">
    <source>
        <dbReference type="ARBA" id="ARBA00036080"/>
    </source>
</evidence>
<sequence>MPGRLLCGAENCARKGVIAIQNPRIKILSIFGTRPEAIKMAPLVKALAAEPGIESLICVTGQHQSMLKQVLDLFDLKADFTLDVMTPHQTLNSLTAALYSAIDPVLEQTRPDRVLVHGDTTSAMVASMAAFHRRIPVGHVEAGLRTGDIYSPWPEEMNRRCIDLSADLLFAPTGQSRDNLLGERLQGRCLVTGNTVIDALQLTAQRINKDAQLRGELDQQFPFLQTGRKLLLVTGHRRENFGEGFLDICKALRHLAQRTDIQIVYPVHLNPNVLGPVTEQLGDLLNVHLIKPLDYLAFVRLMQHAHVILTDSGGVQEEAPSLGKPVLVMRDVTERPEAVAAGTVRLVGTSPASIIAGVNALFDDVALWRRTSQAVNPYGDGKASQRIVDTLMGRPVDDFVVGQVQPTHAPLHTPLSEPRELLADFTS</sequence>
<dbReference type="CDD" id="cd03786">
    <property type="entry name" value="GTB_UDP-GlcNAc_2-Epimerase"/>
    <property type="match status" value="1"/>
</dbReference>
<keyword evidence="1 5" id="KW-0413">Isomerase</keyword>